<dbReference type="KEGG" id="ccr:CC_1050"/>
<protein>
    <submittedName>
        <fullName evidence="2">Uncharacterized protein</fullName>
    </submittedName>
</protein>
<keyword evidence="3" id="KW-1185">Reference proteome</keyword>
<organism evidence="2 3">
    <name type="scientific">Caulobacter vibrioides (strain ATCC 19089 / CIP 103742 / CB 15)</name>
    <name type="common">Caulobacter crescentus</name>
    <dbReference type="NCBI Taxonomy" id="190650"/>
    <lineage>
        <taxon>Bacteria</taxon>
        <taxon>Pseudomonadati</taxon>
        <taxon>Pseudomonadota</taxon>
        <taxon>Alphaproteobacteria</taxon>
        <taxon>Caulobacterales</taxon>
        <taxon>Caulobacteraceae</taxon>
        <taxon>Caulobacter</taxon>
    </lineage>
</organism>
<dbReference type="STRING" id="190650.CC_1050"/>
<dbReference type="EMBL" id="AE005673">
    <property type="protein sequence ID" value="AAK23034.1"/>
    <property type="molecule type" value="Genomic_DNA"/>
</dbReference>
<feature type="region of interest" description="Disordered" evidence="1">
    <location>
        <begin position="1"/>
        <end position="23"/>
    </location>
</feature>
<gene>
    <name evidence="2" type="ordered locus">CC_1050</name>
</gene>
<feature type="compositionally biased region" description="Basic and acidic residues" evidence="1">
    <location>
        <begin position="172"/>
        <end position="188"/>
    </location>
</feature>
<dbReference type="BioCyc" id="CAULO:CC1050-MONOMER"/>
<evidence type="ECO:0000313" key="2">
    <source>
        <dbReference type="EMBL" id="AAK23034.1"/>
    </source>
</evidence>
<dbReference type="EnsemblBacteria" id="AAK23034">
    <property type="protein sequence ID" value="AAK23034"/>
    <property type="gene ID" value="CC_1050"/>
</dbReference>
<dbReference type="AlphaFoldDB" id="Q9A9D8"/>
<dbReference type="PIR" id="F87379">
    <property type="entry name" value="F87379"/>
</dbReference>
<proteinExistence type="predicted"/>
<dbReference type="HOGENOM" id="CLU_1048423_0_0_5"/>
<sequence length="265" mass="28675">MRGRWIAAATQRDGGGATGSIPRVAPRLVVGDDHRAERHGAGDGQQKLVEADRKERCGHHHAVGRHLHLAGADPSALLQIERQDPDPADAGAVTRQGQNTHADDRAAEDGREDRVDAADLQPVRHAPGEARQQQVGRQRLEGEGPAQGPLGQDIERQVQNEEDDPDRPVAQIRDDQGHPRDAAGHEARSLQQGQPDGDEAGADEERMDVLQRRMAMFGHESGKRLVQGKLVPASPFPSRLARMIVWPRHGAKKTGPAGVCLTAFA</sequence>
<feature type="region of interest" description="Disordered" evidence="1">
    <location>
        <begin position="86"/>
        <end position="202"/>
    </location>
</feature>
<feature type="compositionally biased region" description="Basic and acidic residues" evidence="1">
    <location>
        <begin position="101"/>
        <end position="117"/>
    </location>
</feature>
<evidence type="ECO:0000313" key="3">
    <source>
        <dbReference type="Proteomes" id="UP000001816"/>
    </source>
</evidence>
<reference evidence="2 3" key="1">
    <citation type="journal article" date="2001" name="Proc. Natl. Acad. Sci. U.S.A.">
        <title>Complete genome sequence of Caulobacter crescentus.</title>
        <authorList>
            <person name="Nierman W.C."/>
            <person name="Feldblyum T.V."/>
            <person name="Laub M.T."/>
            <person name="Paulsen I.T."/>
            <person name="Nelson K.E."/>
            <person name="Eisen J.A."/>
            <person name="Heidelberg J.F."/>
            <person name="Alley M.R."/>
            <person name="Ohta N."/>
            <person name="Maddock J.R."/>
            <person name="Potocka I."/>
            <person name="Nelson W.C."/>
            <person name="Newton A."/>
            <person name="Stephens C."/>
            <person name="Phadke N.D."/>
            <person name="Ely B."/>
            <person name="DeBoy R.T."/>
            <person name="Dodson R.J."/>
            <person name="Durkin A.S."/>
            <person name="Gwinn M.L."/>
            <person name="Haft D.H."/>
            <person name="Kolonay J.F."/>
            <person name="Smit J."/>
            <person name="Craven M.B."/>
            <person name="Khouri H."/>
            <person name="Shetty J."/>
            <person name="Berry K."/>
            <person name="Utterback T."/>
            <person name="Tran K."/>
            <person name="Wolf A."/>
            <person name="Vamathevan J."/>
            <person name="Ermolaeva M."/>
            <person name="White O."/>
            <person name="Salzberg S.L."/>
            <person name="Venter J.C."/>
            <person name="Shapiro L."/>
            <person name="Fraser C.M."/>
        </authorList>
    </citation>
    <scope>NUCLEOTIDE SEQUENCE [LARGE SCALE GENOMIC DNA]</scope>
    <source>
        <strain evidence="3">ATCC 19089 / CB15</strain>
    </source>
</reference>
<evidence type="ECO:0000256" key="1">
    <source>
        <dbReference type="SAM" id="MobiDB-lite"/>
    </source>
</evidence>
<name>Q9A9D8_CAUVC</name>
<dbReference type="Proteomes" id="UP000001816">
    <property type="component" value="Chromosome"/>
</dbReference>
<accession>Q9A9D8</accession>